<protein>
    <submittedName>
        <fullName evidence="1">Uncharacterized protein</fullName>
    </submittedName>
</protein>
<proteinExistence type="predicted"/>
<sequence>MVRDIGEIGGDPCSGRRSPAVEVIRTGVPRRIWTARDKPSRLLAKCFPGLVALALDPLKGLLNCHTKAVVFHHIVDDPLGVPCDDRVGMLDFDFEPVSTSLVGKLPNEFRKGFGFAPLIHKLCVMGAFAGQLRASASSSAAAS</sequence>
<name>A0A7X6FQZ0_9HYPH</name>
<reference evidence="1 2" key="1">
    <citation type="submission" date="2020-04" db="EMBL/GenBank/DDBJ databases">
        <title>Whole genome sequencing of clinical and environmental type strains of Ochrobactrum.</title>
        <authorList>
            <person name="Dharne M."/>
        </authorList>
    </citation>
    <scope>NUCLEOTIDE SEQUENCE [LARGE SCALE GENOMIC DNA]</scope>
    <source>
        <strain evidence="1 2">DSM 13340</strain>
    </source>
</reference>
<dbReference type="Proteomes" id="UP000558475">
    <property type="component" value="Unassembled WGS sequence"/>
</dbReference>
<evidence type="ECO:0000313" key="2">
    <source>
        <dbReference type="Proteomes" id="UP000558475"/>
    </source>
</evidence>
<comment type="caution">
    <text evidence="1">The sequence shown here is derived from an EMBL/GenBank/DDBJ whole genome shotgun (WGS) entry which is preliminary data.</text>
</comment>
<accession>A0A7X6FQZ0</accession>
<organism evidence="1 2">
    <name type="scientific">Brucella tritici</name>
    <dbReference type="NCBI Taxonomy" id="94626"/>
    <lineage>
        <taxon>Bacteria</taxon>
        <taxon>Pseudomonadati</taxon>
        <taxon>Pseudomonadota</taxon>
        <taxon>Alphaproteobacteria</taxon>
        <taxon>Hyphomicrobiales</taxon>
        <taxon>Brucellaceae</taxon>
        <taxon>Brucella/Ochrobactrum group</taxon>
        <taxon>Brucella</taxon>
    </lineage>
</organism>
<dbReference type="EMBL" id="JAAXZB010000001">
    <property type="protein sequence ID" value="NKW10249.1"/>
    <property type="molecule type" value="Genomic_DNA"/>
</dbReference>
<evidence type="ECO:0000313" key="1">
    <source>
        <dbReference type="EMBL" id="NKW10249.1"/>
    </source>
</evidence>
<dbReference type="AlphaFoldDB" id="A0A7X6FQZ0"/>
<gene>
    <name evidence="1" type="ORF">HGG76_15005</name>
</gene>